<dbReference type="Proteomes" id="UP001055811">
    <property type="component" value="Linkage Group LG07"/>
</dbReference>
<reference evidence="1 2" key="2">
    <citation type="journal article" date="2022" name="Mol. Ecol. Resour.">
        <title>The genomes of chicory, endive, great burdock and yacon provide insights into Asteraceae paleo-polyploidization history and plant inulin production.</title>
        <authorList>
            <person name="Fan W."/>
            <person name="Wang S."/>
            <person name="Wang H."/>
            <person name="Wang A."/>
            <person name="Jiang F."/>
            <person name="Liu H."/>
            <person name="Zhao H."/>
            <person name="Xu D."/>
            <person name="Zhang Y."/>
        </authorList>
    </citation>
    <scope>NUCLEOTIDE SEQUENCE [LARGE SCALE GENOMIC DNA]</scope>
    <source>
        <strain evidence="2">cv. Punajuju</strain>
        <tissue evidence="1">Leaves</tissue>
    </source>
</reference>
<keyword evidence="2" id="KW-1185">Reference proteome</keyword>
<reference evidence="2" key="1">
    <citation type="journal article" date="2022" name="Mol. Ecol. Resour.">
        <title>The genomes of chicory, endive, great burdock and yacon provide insights into Asteraceae palaeo-polyploidization history and plant inulin production.</title>
        <authorList>
            <person name="Fan W."/>
            <person name="Wang S."/>
            <person name="Wang H."/>
            <person name="Wang A."/>
            <person name="Jiang F."/>
            <person name="Liu H."/>
            <person name="Zhao H."/>
            <person name="Xu D."/>
            <person name="Zhang Y."/>
        </authorList>
    </citation>
    <scope>NUCLEOTIDE SEQUENCE [LARGE SCALE GENOMIC DNA]</scope>
    <source>
        <strain evidence="2">cv. Punajuju</strain>
    </source>
</reference>
<dbReference type="EMBL" id="CM042015">
    <property type="protein sequence ID" value="KAI3711036.1"/>
    <property type="molecule type" value="Genomic_DNA"/>
</dbReference>
<sequence length="411" mass="45841">MSSHKFDLEKFNGSNDFTLWKVKMKALLVQQGCAVAVEGEYAKDTTDAVKKEIEGKAHSVILFSLTDEVLREVVDQPTAAGIWKKLCDTYQNSSLKNRLYQKQRLYTFQMAEGTQVKDHIDSFNRIILDLQGVGVKIDDEDQALILLCSLPNSHENFVDTMLYGRTTITVNDVKDSLLSKELKRRVSGNEETSGSGLFVGRGRTSDKKDGGNWSKSRSKSKVSAKVKCYNCKEKGHFKRNCPLLKGGKGENSNNGSAAIVQDGSEKEDIGHVLTVCTSSSVDAWVLDTGASFHMTFHRDWFESFRDLKGTVKLGDDWVAQVKGSGTVQIMMHDGMVRKLDCWYVSDLRKNLISLTTLAKNGLKYSCEDDWVKVTKGSLVVMKGKVQKSGVPVLEGNSVRGTCWIRCLRHDL</sequence>
<proteinExistence type="predicted"/>
<protein>
    <submittedName>
        <fullName evidence="1">Uncharacterized protein</fullName>
    </submittedName>
</protein>
<evidence type="ECO:0000313" key="1">
    <source>
        <dbReference type="EMBL" id="KAI3711036.1"/>
    </source>
</evidence>
<comment type="caution">
    <text evidence="1">The sequence shown here is derived from an EMBL/GenBank/DDBJ whole genome shotgun (WGS) entry which is preliminary data.</text>
</comment>
<accession>A0ACB9AM44</accession>
<name>A0ACB9AM44_CICIN</name>
<organism evidence="1 2">
    <name type="scientific">Cichorium intybus</name>
    <name type="common">Chicory</name>
    <dbReference type="NCBI Taxonomy" id="13427"/>
    <lineage>
        <taxon>Eukaryota</taxon>
        <taxon>Viridiplantae</taxon>
        <taxon>Streptophyta</taxon>
        <taxon>Embryophyta</taxon>
        <taxon>Tracheophyta</taxon>
        <taxon>Spermatophyta</taxon>
        <taxon>Magnoliopsida</taxon>
        <taxon>eudicotyledons</taxon>
        <taxon>Gunneridae</taxon>
        <taxon>Pentapetalae</taxon>
        <taxon>asterids</taxon>
        <taxon>campanulids</taxon>
        <taxon>Asterales</taxon>
        <taxon>Asteraceae</taxon>
        <taxon>Cichorioideae</taxon>
        <taxon>Cichorieae</taxon>
        <taxon>Cichoriinae</taxon>
        <taxon>Cichorium</taxon>
    </lineage>
</organism>
<gene>
    <name evidence="1" type="ORF">L2E82_40839</name>
</gene>
<evidence type="ECO:0000313" key="2">
    <source>
        <dbReference type="Proteomes" id="UP001055811"/>
    </source>
</evidence>